<gene>
    <name evidence="1" type="ORF">OG515_00910</name>
</gene>
<name>A0ABZ1XDH7_9ACTN</name>
<dbReference type="Proteomes" id="UP001432060">
    <property type="component" value="Chromosome"/>
</dbReference>
<proteinExistence type="predicted"/>
<accession>A0ABZ1XDH7</accession>
<evidence type="ECO:0000313" key="1">
    <source>
        <dbReference type="EMBL" id="WUT80843.1"/>
    </source>
</evidence>
<reference evidence="1" key="1">
    <citation type="submission" date="2022-10" db="EMBL/GenBank/DDBJ databases">
        <title>The complete genomes of actinobacterial strains from the NBC collection.</title>
        <authorList>
            <person name="Joergensen T.S."/>
            <person name="Alvarez Arevalo M."/>
            <person name="Sterndorff E.B."/>
            <person name="Faurdal D."/>
            <person name="Vuksanovic O."/>
            <person name="Mourched A.-S."/>
            <person name="Charusanti P."/>
            <person name="Shaw S."/>
            <person name="Blin K."/>
            <person name="Weber T."/>
        </authorList>
    </citation>
    <scope>NUCLEOTIDE SEQUENCE</scope>
    <source>
        <strain evidence="1">NBC_00668</strain>
    </source>
</reference>
<organism evidence="1 2">
    <name type="scientific">Streptomyces melanogenes</name>
    <dbReference type="NCBI Taxonomy" id="67326"/>
    <lineage>
        <taxon>Bacteria</taxon>
        <taxon>Bacillati</taxon>
        <taxon>Actinomycetota</taxon>
        <taxon>Actinomycetes</taxon>
        <taxon>Kitasatosporales</taxon>
        <taxon>Streptomycetaceae</taxon>
        <taxon>Streptomyces</taxon>
    </lineage>
</organism>
<evidence type="ECO:0000313" key="2">
    <source>
        <dbReference type="Proteomes" id="UP001432060"/>
    </source>
</evidence>
<dbReference type="EMBL" id="CP109019">
    <property type="protein sequence ID" value="WUT80843.1"/>
    <property type="molecule type" value="Genomic_DNA"/>
</dbReference>
<sequence length="84" mass="9287">MPGTEAEKIGSVSWERYERIVARLRDAVEKLSKNQFIVGDGGPEACLVQDRGGRYAGDDLFGVSAWLRRFSEDISHAGDGERTT</sequence>
<dbReference type="RefSeq" id="WP_329394755.1">
    <property type="nucleotide sequence ID" value="NZ_CP109019.1"/>
</dbReference>
<keyword evidence="2" id="KW-1185">Reference proteome</keyword>
<protein>
    <submittedName>
        <fullName evidence="1">Uncharacterized protein</fullName>
    </submittedName>
</protein>